<keyword evidence="2" id="KW-0433">Leucine-rich repeat</keyword>
<dbReference type="EMBL" id="CAADRA010000240">
    <property type="protein sequence ID" value="VFT79432.1"/>
    <property type="molecule type" value="Genomic_DNA"/>
</dbReference>
<evidence type="ECO:0000256" key="1">
    <source>
        <dbReference type="ARBA" id="ARBA00022468"/>
    </source>
</evidence>
<protein>
    <submittedName>
        <fullName evidence="5">Aste57867_2229 protein</fullName>
    </submittedName>
</protein>
<evidence type="ECO:0000256" key="3">
    <source>
        <dbReference type="ARBA" id="ARBA00022737"/>
    </source>
</evidence>
<keyword evidence="3" id="KW-0677">Repeat</keyword>
<name>A0A485K782_9STRA</name>
<gene>
    <name evidence="5" type="primary">Aste57867_2229</name>
    <name evidence="4" type="ORF">As57867_002224</name>
    <name evidence="5" type="ORF">ASTE57867_2229</name>
</gene>
<evidence type="ECO:0000313" key="6">
    <source>
        <dbReference type="Proteomes" id="UP000332933"/>
    </source>
</evidence>
<evidence type="ECO:0000256" key="2">
    <source>
        <dbReference type="ARBA" id="ARBA00022614"/>
    </source>
</evidence>
<sequence length="296" mass="32558">MDHLGAALPRFGHLRVLDISSVRIRAIEPILSFVRDSKITMLILDNAYLYDDDFSAKTEGIQQLTHWLTHNPIVHVEFCNLTFQADTSTLGRFYAALFTSPTMLSLTIEFNELPNFPTHPFAAALCMKTLDLMGSHVDADGVAHLCRGLRNSRVAKLMLDGLDAASVLEVVTVLPHTKFCDVNLHTESATTEWCLQLATCLPQTQLQDLLLSNKLDNGYVFALAHALALTPQLKSLWLCSDALGMAGTTALVRAAGARFAVTKMLSLSHNILTDEDVRELTTIVGRFDNIAKCSST</sequence>
<dbReference type="Gene3D" id="3.80.10.10">
    <property type="entry name" value="Ribonuclease Inhibitor"/>
    <property type="match status" value="1"/>
</dbReference>
<dbReference type="PANTHER" id="PTHR24113:SF12">
    <property type="entry name" value="RAN GTPASE-ACTIVATING PROTEIN 1"/>
    <property type="match status" value="1"/>
</dbReference>
<dbReference type="OrthoDB" id="84249at2759"/>
<reference evidence="4" key="2">
    <citation type="submission" date="2019-06" db="EMBL/GenBank/DDBJ databases">
        <title>Genomics analysis of Aphanomyces spp. identifies a new class of oomycete effector associated with host adaptation.</title>
        <authorList>
            <person name="Gaulin E."/>
        </authorList>
    </citation>
    <scope>NUCLEOTIDE SEQUENCE</scope>
    <source>
        <strain evidence="4">CBS 578.67</strain>
    </source>
</reference>
<dbReference type="EMBL" id="VJMH01000240">
    <property type="protein sequence ID" value="KAF0717552.1"/>
    <property type="molecule type" value="Genomic_DNA"/>
</dbReference>
<proteinExistence type="predicted"/>
<reference evidence="5 6" key="1">
    <citation type="submission" date="2019-03" db="EMBL/GenBank/DDBJ databases">
        <authorList>
            <person name="Gaulin E."/>
            <person name="Dumas B."/>
        </authorList>
    </citation>
    <scope>NUCLEOTIDE SEQUENCE [LARGE SCALE GENOMIC DNA]</scope>
    <source>
        <strain evidence="5">CBS 568.67</strain>
    </source>
</reference>
<dbReference type="InterPro" id="IPR032675">
    <property type="entry name" value="LRR_dom_sf"/>
</dbReference>
<keyword evidence="6" id="KW-1185">Reference proteome</keyword>
<evidence type="ECO:0000313" key="5">
    <source>
        <dbReference type="EMBL" id="VFT79432.1"/>
    </source>
</evidence>
<dbReference type="GO" id="GO:0048471">
    <property type="term" value="C:perinuclear region of cytoplasm"/>
    <property type="evidence" value="ECO:0007669"/>
    <property type="project" value="TreeGrafter"/>
</dbReference>
<dbReference type="GO" id="GO:0005634">
    <property type="term" value="C:nucleus"/>
    <property type="evidence" value="ECO:0007669"/>
    <property type="project" value="TreeGrafter"/>
</dbReference>
<dbReference type="PANTHER" id="PTHR24113">
    <property type="entry name" value="RAN GTPASE-ACTIVATING PROTEIN 1"/>
    <property type="match status" value="1"/>
</dbReference>
<dbReference type="GO" id="GO:0031267">
    <property type="term" value="F:small GTPase binding"/>
    <property type="evidence" value="ECO:0007669"/>
    <property type="project" value="TreeGrafter"/>
</dbReference>
<dbReference type="InterPro" id="IPR027038">
    <property type="entry name" value="RanGap"/>
</dbReference>
<dbReference type="GO" id="GO:0005829">
    <property type="term" value="C:cytosol"/>
    <property type="evidence" value="ECO:0007669"/>
    <property type="project" value="TreeGrafter"/>
</dbReference>
<accession>A0A485K782</accession>
<keyword evidence="1" id="KW-0343">GTPase activation</keyword>
<dbReference type="AlphaFoldDB" id="A0A485K782"/>
<organism evidence="5 6">
    <name type="scientific">Aphanomyces stellatus</name>
    <dbReference type="NCBI Taxonomy" id="120398"/>
    <lineage>
        <taxon>Eukaryota</taxon>
        <taxon>Sar</taxon>
        <taxon>Stramenopiles</taxon>
        <taxon>Oomycota</taxon>
        <taxon>Saprolegniomycetes</taxon>
        <taxon>Saprolegniales</taxon>
        <taxon>Verrucalvaceae</taxon>
        <taxon>Aphanomyces</taxon>
    </lineage>
</organism>
<dbReference type="Proteomes" id="UP000332933">
    <property type="component" value="Unassembled WGS sequence"/>
</dbReference>
<dbReference type="SUPFAM" id="SSF52047">
    <property type="entry name" value="RNI-like"/>
    <property type="match status" value="1"/>
</dbReference>
<evidence type="ECO:0000313" key="4">
    <source>
        <dbReference type="EMBL" id="KAF0717552.1"/>
    </source>
</evidence>
<dbReference type="GO" id="GO:0005096">
    <property type="term" value="F:GTPase activator activity"/>
    <property type="evidence" value="ECO:0007669"/>
    <property type="project" value="UniProtKB-KW"/>
</dbReference>
<dbReference type="GO" id="GO:0006913">
    <property type="term" value="P:nucleocytoplasmic transport"/>
    <property type="evidence" value="ECO:0007669"/>
    <property type="project" value="TreeGrafter"/>
</dbReference>